<reference evidence="1 2" key="1">
    <citation type="journal article" date="2013" name="Mar. Genomics">
        <title>Expression of sulfatases in Rhodopirellula baltica and the diversity of sulfatases in the genus Rhodopirellula.</title>
        <authorList>
            <person name="Wegner C.E."/>
            <person name="Richter-Heitmann T."/>
            <person name="Klindworth A."/>
            <person name="Klockow C."/>
            <person name="Richter M."/>
            <person name="Achstetter T."/>
            <person name="Glockner F.O."/>
            <person name="Harder J."/>
        </authorList>
    </citation>
    <scope>NUCLEOTIDE SEQUENCE [LARGE SCALE GENOMIC DNA]</scope>
    <source>
        <strain evidence="1 2">SM1</strain>
    </source>
</reference>
<dbReference type="EMBL" id="ANOG01000633">
    <property type="protein sequence ID" value="EMI18639.1"/>
    <property type="molecule type" value="Genomic_DNA"/>
</dbReference>
<evidence type="ECO:0000313" key="1">
    <source>
        <dbReference type="EMBL" id="EMI18639.1"/>
    </source>
</evidence>
<name>M5RXH1_9BACT</name>
<sequence>MRNGSSLDEAAKVEGINVATYVNPVDSTFARNRRLDEQVDFAASIQEALVEAVSTLTADEAKCFYLNKVLGKSQTSIKDRADVRKSIGWVNGKVNDAIEKLRFGMKKHGQEWMDCVAFLGILVEAVRDQAESAIDGEPIATDQTA</sequence>
<dbReference type="PATRIC" id="fig|1265738.3.peg.4447"/>
<dbReference type="AlphaFoldDB" id="M5RXH1"/>
<organism evidence="1 2">
    <name type="scientific">Rhodopirellula maiorica SM1</name>
    <dbReference type="NCBI Taxonomy" id="1265738"/>
    <lineage>
        <taxon>Bacteria</taxon>
        <taxon>Pseudomonadati</taxon>
        <taxon>Planctomycetota</taxon>
        <taxon>Planctomycetia</taxon>
        <taxon>Pirellulales</taxon>
        <taxon>Pirellulaceae</taxon>
        <taxon>Novipirellula</taxon>
    </lineage>
</organism>
<protein>
    <submittedName>
        <fullName evidence="1">Uncharacterized protein</fullName>
    </submittedName>
</protein>
<evidence type="ECO:0000313" key="2">
    <source>
        <dbReference type="Proteomes" id="UP000011991"/>
    </source>
</evidence>
<dbReference type="Proteomes" id="UP000011991">
    <property type="component" value="Unassembled WGS sequence"/>
</dbReference>
<proteinExistence type="predicted"/>
<accession>M5RXH1</accession>
<comment type="caution">
    <text evidence="1">The sequence shown here is derived from an EMBL/GenBank/DDBJ whole genome shotgun (WGS) entry which is preliminary data.</text>
</comment>
<keyword evidence="2" id="KW-1185">Reference proteome</keyword>
<gene>
    <name evidence="1" type="ORF">RMSM_04433</name>
</gene>